<accession>A0A917C3N3</accession>
<comment type="function">
    <text evidence="4">Functions in the N-end rule pathway of protein degradation where it conjugates Leu from its aminoacyl-tRNA to the N-termini of proteins containing an N-terminal aspartate or glutamate.</text>
</comment>
<dbReference type="EMBL" id="BMHV01000020">
    <property type="protein sequence ID" value="GGF70676.1"/>
    <property type="molecule type" value="Genomic_DNA"/>
</dbReference>
<dbReference type="RefSeq" id="WP_188665976.1">
    <property type="nucleotide sequence ID" value="NZ_BMHV01000020.1"/>
</dbReference>
<comment type="similarity">
    <text evidence="4">Belongs to the R-transferase family. Bpt subfamily.</text>
</comment>
<dbReference type="InterPro" id="IPR007472">
    <property type="entry name" value="N-end_Aminoacyl_Trfase_C"/>
</dbReference>
<dbReference type="GO" id="GO:0004057">
    <property type="term" value="F:arginyl-tRNA--protein transferase activity"/>
    <property type="evidence" value="ECO:0007669"/>
    <property type="project" value="InterPro"/>
</dbReference>
<evidence type="ECO:0000256" key="1">
    <source>
        <dbReference type="ARBA" id="ARBA00022490"/>
    </source>
</evidence>
<gene>
    <name evidence="7" type="primary">ate</name>
    <name evidence="4" type="synonym">bpt</name>
    <name evidence="7" type="ORF">GCM10011332_25820</name>
</gene>
<keyword evidence="2 4" id="KW-0808">Transferase</keyword>
<reference evidence="7" key="2">
    <citation type="submission" date="2020-09" db="EMBL/GenBank/DDBJ databases">
        <authorList>
            <person name="Sun Q."/>
            <person name="Zhou Y."/>
        </authorList>
    </citation>
    <scope>NUCLEOTIDE SEQUENCE</scope>
    <source>
        <strain evidence="7">CGMCC 1.15254</strain>
    </source>
</reference>
<evidence type="ECO:0000313" key="8">
    <source>
        <dbReference type="Proteomes" id="UP000632498"/>
    </source>
</evidence>
<dbReference type="NCBIfam" id="NF002343">
    <property type="entry name" value="PRK01305.1-4"/>
    <property type="match status" value="1"/>
</dbReference>
<dbReference type="EC" id="2.3.2.29" evidence="4"/>
<dbReference type="GO" id="GO:0071596">
    <property type="term" value="P:ubiquitin-dependent protein catabolic process via the N-end rule pathway"/>
    <property type="evidence" value="ECO:0007669"/>
    <property type="project" value="InterPro"/>
</dbReference>
<keyword evidence="8" id="KW-1185">Reference proteome</keyword>
<dbReference type="SUPFAM" id="SSF55729">
    <property type="entry name" value="Acyl-CoA N-acyltransferases (Nat)"/>
    <property type="match status" value="1"/>
</dbReference>
<organism evidence="7 8">
    <name type="scientific">Terasakiella brassicae</name>
    <dbReference type="NCBI Taxonomy" id="1634917"/>
    <lineage>
        <taxon>Bacteria</taxon>
        <taxon>Pseudomonadati</taxon>
        <taxon>Pseudomonadota</taxon>
        <taxon>Alphaproteobacteria</taxon>
        <taxon>Rhodospirillales</taxon>
        <taxon>Terasakiellaceae</taxon>
        <taxon>Terasakiella</taxon>
    </lineage>
</organism>
<dbReference type="InterPro" id="IPR017138">
    <property type="entry name" value="Asp_Glu_LeuTrfase"/>
</dbReference>
<dbReference type="AlphaFoldDB" id="A0A917C3N3"/>
<feature type="domain" description="N-end rule aminoacyl transferase C-terminal" evidence="6">
    <location>
        <begin position="108"/>
        <end position="227"/>
    </location>
</feature>
<dbReference type="Proteomes" id="UP000632498">
    <property type="component" value="Unassembled WGS sequence"/>
</dbReference>
<dbReference type="InterPro" id="IPR007471">
    <property type="entry name" value="N-end_Aminoacyl_Trfase_N"/>
</dbReference>
<dbReference type="HAMAP" id="MF_00689">
    <property type="entry name" value="Bpt"/>
    <property type="match status" value="1"/>
</dbReference>
<keyword evidence="1 4" id="KW-0963">Cytoplasm</keyword>
<dbReference type="Pfam" id="PF04377">
    <property type="entry name" value="ATE_C"/>
    <property type="match status" value="1"/>
</dbReference>
<dbReference type="PIRSF" id="PIRSF037208">
    <property type="entry name" value="ATE_pro_prd"/>
    <property type="match status" value="1"/>
</dbReference>
<evidence type="ECO:0000313" key="7">
    <source>
        <dbReference type="EMBL" id="GGF70676.1"/>
    </source>
</evidence>
<protein>
    <recommendedName>
        <fullName evidence="4">Aspartate/glutamate leucyltransferase</fullName>
        <ecNumber evidence="4">2.3.2.29</ecNumber>
    </recommendedName>
</protein>
<comment type="caution">
    <text evidence="7">The sequence shown here is derived from an EMBL/GenBank/DDBJ whole genome shotgun (WGS) entry which is preliminary data.</text>
</comment>
<evidence type="ECO:0000256" key="4">
    <source>
        <dbReference type="HAMAP-Rule" id="MF_00689"/>
    </source>
</evidence>
<comment type="subcellular location">
    <subcellularLocation>
        <location evidence="4">Cytoplasm</location>
    </subcellularLocation>
</comment>
<evidence type="ECO:0000259" key="5">
    <source>
        <dbReference type="Pfam" id="PF04376"/>
    </source>
</evidence>
<proteinExistence type="inferred from homology"/>
<name>A0A917C3N3_9PROT</name>
<dbReference type="NCBIfam" id="NF002346">
    <property type="entry name" value="PRK01305.2-3"/>
    <property type="match status" value="1"/>
</dbReference>
<feature type="domain" description="N-end aminoacyl transferase N-terminal" evidence="5">
    <location>
        <begin position="19"/>
        <end position="88"/>
    </location>
</feature>
<keyword evidence="3 4" id="KW-0012">Acyltransferase</keyword>
<comment type="catalytic activity">
    <reaction evidence="4">
        <text>N-terminal L-aspartyl-[protein] + L-leucyl-tRNA(Leu) = N-terminal L-leucyl-L-aspartyl-[protein] + tRNA(Leu) + H(+)</text>
        <dbReference type="Rhea" id="RHEA:50420"/>
        <dbReference type="Rhea" id="RHEA-COMP:9613"/>
        <dbReference type="Rhea" id="RHEA-COMP:9622"/>
        <dbReference type="Rhea" id="RHEA-COMP:12669"/>
        <dbReference type="Rhea" id="RHEA-COMP:12674"/>
        <dbReference type="ChEBI" id="CHEBI:15378"/>
        <dbReference type="ChEBI" id="CHEBI:64720"/>
        <dbReference type="ChEBI" id="CHEBI:78442"/>
        <dbReference type="ChEBI" id="CHEBI:78494"/>
        <dbReference type="ChEBI" id="CHEBI:133042"/>
        <dbReference type="EC" id="2.3.2.29"/>
    </reaction>
</comment>
<dbReference type="InterPro" id="IPR016181">
    <property type="entry name" value="Acyl_CoA_acyltransferase"/>
</dbReference>
<dbReference type="GO" id="GO:0005737">
    <property type="term" value="C:cytoplasm"/>
    <property type="evidence" value="ECO:0007669"/>
    <property type="project" value="UniProtKB-SubCell"/>
</dbReference>
<dbReference type="InterPro" id="IPR030700">
    <property type="entry name" value="N-end_Aminoacyl_Trfase"/>
</dbReference>
<dbReference type="GO" id="GO:0008914">
    <property type="term" value="F:leucyl-tRNA--protein transferase activity"/>
    <property type="evidence" value="ECO:0007669"/>
    <property type="project" value="UniProtKB-UniRule"/>
</dbReference>
<dbReference type="PANTHER" id="PTHR21367">
    <property type="entry name" value="ARGININE-TRNA-PROTEIN TRANSFERASE 1"/>
    <property type="match status" value="1"/>
</dbReference>
<evidence type="ECO:0000256" key="3">
    <source>
        <dbReference type="ARBA" id="ARBA00023315"/>
    </source>
</evidence>
<comment type="catalytic activity">
    <reaction evidence="4">
        <text>N-terminal L-glutamyl-[protein] + L-leucyl-tRNA(Leu) = N-terminal L-leucyl-L-glutamyl-[protein] + tRNA(Leu) + H(+)</text>
        <dbReference type="Rhea" id="RHEA:50412"/>
        <dbReference type="Rhea" id="RHEA-COMP:9613"/>
        <dbReference type="Rhea" id="RHEA-COMP:9622"/>
        <dbReference type="Rhea" id="RHEA-COMP:12664"/>
        <dbReference type="Rhea" id="RHEA-COMP:12668"/>
        <dbReference type="ChEBI" id="CHEBI:15378"/>
        <dbReference type="ChEBI" id="CHEBI:64721"/>
        <dbReference type="ChEBI" id="CHEBI:78442"/>
        <dbReference type="ChEBI" id="CHEBI:78494"/>
        <dbReference type="ChEBI" id="CHEBI:133041"/>
        <dbReference type="EC" id="2.3.2.29"/>
    </reaction>
</comment>
<evidence type="ECO:0000256" key="2">
    <source>
        <dbReference type="ARBA" id="ARBA00022679"/>
    </source>
</evidence>
<reference evidence="7" key="1">
    <citation type="journal article" date="2014" name="Int. J. Syst. Evol. Microbiol.">
        <title>Complete genome sequence of Corynebacterium casei LMG S-19264T (=DSM 44701T), isolated from a smear-ripened cheese.</title>
        <authorList>
            <consortium name="US DOE Joint Genome Institute (JGI-PGF)"/>
            <person name="Walter F."/>
            <person name="Albersmeier A."/>
            <person name="Kalinowski J."/>
            <person name="Ruckert C."/>
        </authorList>
    </citation>
    <scope>NUCLEOTIDE SEQUENCE</scope>
    <source>
        <strain evidence="7">CGMCC 1.15254</strain>
    </source>
</reference>
<evidence type="ECO:0000259" key="6">
    <source>
        <dbReference type="Pfam" id="PF04377"/>
    </source>
</evidence>
<dbReference type="PANTHER" id="PTHR21367:SF1">
    <property type="entry name" value="ARGINYL-TRNA--PROTEIN TRANSFERASE 1"/>
    <property type="match status" value="1"/>
</dbReference>
<dbReference type="Pfam" id="PF04376">
    <property type="entry name" value="ATE_N"/>
    <property type="match status" value="1"/>
</dbReference>
<sequence length="240" mass="27510">MRQDRVKPKVFFYTTSPLACPYLDGQVERRIVTELSGKDADALHNALSKGGFRRSHFMAYSPVCPNCSACIPVRVDAAQFVFSKNQRRSAKRFSHLQAQFCEPIATQEQFQLFEKYQHGRHTDGDMASMDFFDYRSMVEETPVETSIVEFRDQGKLVAALLLDHLDDGISAVYSFFSNDNAYSGVGNYMVLWCIQHVRENALPYVYLGYLIKECRKMSYKQRYTPLEGCVDGLWVALDTD</sequence>